<gene>
    <name evidence="7" type="ORF">CP373A1_15755</name>
</gene>
<dbReference type="InterPro" id="IPR012336">
    <property type="entry name" value="Thioredoxin-like_fold"/>
</dbReference>
<sequence>MNNKIYDLVVIGAGPAGLSASIYAGRAKLNTLILEKGQPGGQITKTSEIVNYPAIRKTSGHELMEEMRMQAEYFGVKFQRAEVTDVDFSGEVKILKTDIGEIQSRSVIIATGASPRKLGFPGEEEFGGRGVAYCATCDGEFFKGLEVLVIGAGFAACEEAIYLTRFAKKVTIIAREPEFTCAKTIGDKVKSNPKIHVKFNTEVIEAVGDDLLRSVKLINNVTGEKSEYHPPKEDGTFGIFIFAGYVPQTSIFKNVVNLDNFGYILTDDNMKTNINGIYAAGDLRPKALRQVVTAVADGAIAATDAEKYIAEEKERLGIIDEPTEEKTLPKKEEPNKEILKPSSSGRSHLLNDSLRNQLSSILSKMQNEVTLITIVDPNNSKSIELRDLVLDIADLGEKLKAEVYIKGNTKSIEEKINADKYPVVGLLDKDRNYSGVKFHGVPGGHELNSFILAIYNLSGPGQAIEPTNLKAIKNINNKINLKVCVSLSCHLCPDVVASAQRIAIENPNVEAEMLDLANFDEIKTKYKLMSVPAIIVNNKDVYFGAKKIDEIINLINK</sequence>
<dbReference type="PRINTS" id="PR00469">
    <property type="entry name" value="PNDRDTASEII"/>
</dbReference>
<dbReference type="Gene3D" id="3.50.50.60">
    <property type="entry name" value="FAD/NAD(P)-binding domain"/>
    <property type="match status" value="2"/>
</dbReference>
<dbReference type="GeneID" id="42777102"/>
<dbReference type="EMBL" id="MAPZ01000031">
    <property type="protein sequence ID" value="OBY09554.1"/>
    <property type="molecule type" value="Genomic_DNA"/>
</dbReference>
<dbReference type="InterPro" id="IPR044142">
    <property type="entry name" value="AhpF_NTD_N"/>
</dbReference>
<dbReference type="Proteomes" id="UP000092714">
    <property type="component" value="Unassembled WGS sequence"/>
</dbReference>
<dbReference type="InterPro" id="IPR036249">
    <property type="entry name" value="Thioredoxin-like_sf"/>
</dbReference>
<feature type="region of interest" description="Disordered" evidence="4">
    <location>
        <begin position="320"/>
        <end position="350"/>
    </location>
</feature>
<comment type="caution">
    <text evidence="7">The sequence shown here is derived from an EMBL/GenBank/DDBJ whole genome shotgun (WGS) entry which is preliminary data.</text>
</comment>
<protein>
    <submittedName>
        <fullName evidence="7">Thioredoxin-disulfide reductase</fullName>
    </submittedName>
</protein>
<comment type="similarity">
    <text evidence="1">Belongs to the class-II pyridine nucleotide-disulfide oxidoreductase family.</text>
</comment>
<evidence type="ECO:0000259" key="6">
    <source>
        <dbReference type="Pfam" id="PF13192"/>
    </source>
</evidence>
<dbReference type="RefSeq" id="WP_027099253.1">
    <property type="nucleotide sequence ID" value="NZ_CABHIH010000001.1"/>
</dbReference>
<keyword evidence="3" id="KW-0560">Oxidoreductase</keyword>
<keyword evidence="8" id="KW-1185">Reference proteome</keyword>
<dbReference type="InterPro" id="IPR005982">
    <property type="entry name" value="Thioredox_Rdtase"/>
</dbReference>
<evidence type="ECO:0000256" key="3">
    <source>
        <dbReference type="ARBA" id="ARBA00023002"/>
    </source>
</evidence>
<dbReference type="AlphaFoldDB" id="A0A174H7N6"/>
<proteinExistence type="inferred from homology"/>
<dbReference type="eggNOG" id="COG3634">
    <property type="taxonomic scope" value="Bacteria"/>
</dbReference>
<dbReference type="PANTHER" id="PTHR48105">
    <property type="entry name" value="THIOREDOXIN REDUCTASE 1-RELATED-RELATED"/>
    <property type="match status" value="1"/>
</dbReference>
<reference evidence="7 8" key="1">
    <citation type="submission" date="2016-06" db="EMBL/GenBank/DDBJ databases">
        <authorList>
            <person name="Kjaerup R.B."/>
            <person name="Dalgaard T.S."/>
            <person name="Juul-Madsen H.R."/>
        </authorList>
    </citation>
    <scope>NUCLEOTIDE SEQUENCE [LARGE SCALE GENOMIC DNA]</scope>
    <source>
        <strain evidence="7 8">373-A1</strain>
    </source>
</reference>
<dbReference type="InterPro" id="IPR017561">
    <property type="entry name" value="AhpF_homologue_put"/>
</dbReference>
<dbReference type="GO" id="GO:0019430">
    <property type="term" value="P:removal of superoxide radicals"/>
    <property type="evidence" value="ECO:0007669"/>
    <property type="project" value="InterPro"/>
</dbReference>
<dbReference type="NCBIfam" id="TIGR03143">
    <property type="entry name" value="AhpF_homolog"/>
    <property type="match status" value="1"/>
</dbReference>
<evidence type="ECO:0000313" key="7">
    <source>
        <dbReference type="EMBL" id="OBY09554.1"/>
    </source>
</evidence>
<dbReference type="NCBIfam" id="TIGR01292">
    <property type="entry name" value="TRX_reduct"/>
    <property type="match status" value="1"/>
</dbReference>
<dbReference type="InterPro" id="IPR050097">
    <property type="entry name" value="Ferredoxin-NADP_redctase_2"/>
</dbReference>
<dbReference type="CDD" id="cd02974">
    <property type="entry name" value="AhpF_NTD_N"/>
    <property type="match status" value="1"/>
</dbReference>
<dbReference type="SUPFAM" id="SSF51905">
    <property type="entry name" value="FAD/NAD(P)-binding domain"/>
    <property type="match status" value="1"/>
</dbReference>
<dbReference type="GO" id="GO:0004791">
    <property type="term" value="F:thioredoxin-disulfide reductase (NADPH) activity"/>
    <property type="evidence" value="ECO:0007669"/>
    <property type="project" value="InterPro"/>
</dbReference>
<dbReference type="OrthoDB" id="9806179at2"/>
<accession>A0A174H7N6</accession>
<evidence type="ECO:0000256" key="2">
    <source>
        <dbReference type="ARBA" id="ARBA00022630"/>
    </source>
</evidence>
<feature type="domain" description="Thioredoxin-like fold" evidence="6">
    <location>
        <begin position="480"/>
        <end position="555"/>
    </location>
</feature>
<dbReference type="InterPro" id="IPR023753">
    <property type="entry name" value="FAD/NAD-binding_dom"/>
</dbReference>
<evidence type="ECO:0000256" key="1">
    <source>
        <dbReference type="ARBA" id="ARBA00009333"/>
    </source>
</evidence>
<dbReference type="eggNOG" id="COG0492">
    <property type="taxonomic scope" value="Bacteria"/>
</dbReference>
<dbReference type="Pfam" id="PF13192">
    <property type="entry name" value="Thioredoxin_3"/>
    <property type="match status" value="1"/>
</dbReference>
<dbReference type="Gene3D" id="3.40.30.80">
    <property type="match status" value="1"/>
</dbReference>
<dbReference type="SUPFAM" id="SSF52833">
    <property type="entry name" value="Thioredoxin-like"/>
    <property type="match status" value="2"/>
</dbReference>
<evidence type="ECO:0000313" key="8">
    <source>
        <dbReference type="Proteomes" id="UP000092714"/>
    </source>
</evidence>
<keyword evidence="2" id="KW-0285">Flavoprotein</keyword>
<feature type="compositionally biased region" description="Basic and acidic residues" evidence="4">
    <location>
        <begin position="320"/>
        <end position="339"/>
    </location>
</feature>
<evidence type="ECO:0000256" key="4">
    <source>
        <dbReference type="SAM" id="MobiDB-lite"/>
    </source>
</evidence>
<feature type="domain" description="FAD/NAD(P)-binding" evidence="5">
    <location>
        <begin position="6"/>
        <end position="298"/>
    </location>
</feature>
<dbReference type="InterPro" id="IPR036188">
    <property type="entry name" value="FAD/NAD-bd_sf"/>
</dbReference>
<dbReference type="GO" id="GO:0005737">
    <property type="term" value="C:cytoplasm"/>
    <property type="evidence" value="ECO:0007669"/>
    <property type="project" value="InterPro"/>
</dbReference>
<evidence type="ECO:0000259" key="5">
    <source>
        <dbReference type="Pfam" id="PF07992"/>
    </source>
</evidence>
<name>A0A174H7N6_9CLOT</name>
<dbReference type="PRINTS" id="PR00368">
    <property type="entry name" value="FADPNR"/>
</dbReference>
<organism evidence="7 8">
    <name type="scientific">Clostridium paraputrificum</name>
    <dbReference type="NCBI Taxonomy" id="29363"/>
    <lineage>
        <taxon>Bacteria</taxon>
        <taxon>Bacillati</taxon>
        <taxon>Bacillota</taxon>
        <taxon>Clostridia</taxon>
        <taxon>Eubacteriales</taxon>
        <taxon>Clostridiaceae</taxon>
        <taxon>Clostridium</taxon>
    </lineage>
</organism>
<dbReference type="Pfam" id="PF07992">
    <property type="entry name" value="Pyr_redox_2"/>
    <property type="match status" value="1"/>
</dbReference>